<name>A0A8S5S9S2_9CAUD</name>
<organism evidence="5">
    <name type="scientific">Myoviridae sp. ctByu2</name>
    <dbReference type="NCBI Taxonomy" id="2827668"/>
    <lineage>
        <taxon>Viruses</taxon>
        <taxon>Duplodnaviria</taxon>
        <taxon>Heunggongvirae</taxon>
        <taxon>Uroviricota</taxon>
        <taxon>Caudoviricetes</taxon>
    </lineage>
</organism>
<dbReference type="InterPro" id="IPR003593">
    <property type="entry name" value="AAA+_ATPase"/>
</dbReference>
<proteinExistence type="inferred from homology"/>
<dbReference type="Gene3D" id="3.40.50.300">
    <property type="entry name" value="P-loop containing nucleotide triphosphate hydrolases"/>
    <property type="match status" value="1"/>
</dbReference>
<reference evidence="5" key="1">
    <citation type="journal article" date="2021" name="Proc. Natl. Acad. Sci. U.S.A.">
        <title>A Catalog of Tens of Thousands of Viruses from Human Metagenomes Reveals Hidden Associations with Chronic Diseases.</title>
        <authorList>
            <person name="Tisza M.J."/>
            <person name="Buck C.B."/>
        </authorList>
    </citation>
    <scope>NUCLEOTIDE SEQUENCE</scope>
    <source>
        <strain evidence="5">CtByu2</strain>
    </source>
</reference>
<dbReference type="InterPro" id="IPR050764">
    <property type="entry name" value="CbbQ/NirQ/NorQ/GpvN"/>
</dbReference>
<dbReference type="SUPFAM" id="SSF52540">
    <property type="entry name" value="P-loop containing nucleoside triphosphate hydrolases"/>
    <property type="match status" value="1"/>
</dbReference>
<sequence length="405" mass="44785">MKYYFLKSVYETGSTTSVRLRALPGQAFETGARIDPSINVAGKPFIRTAYPIGTVFGCSDLVSFGTYYKTESYFPINISESDLKDKYHKAPEDMLRAYESFIGLALSETDGDSEEAEEPPVKNTYLSKMKKNPNFKVPTVLSDGFYVQEDIWYLLLRNIRSQVNTLMVGPTGTGKTELVMLACKKLGISCSVYDMGAMYDPVAGLLGVHRLHEGGVSVFDYAKFTKDISKPGVVLLDELSRAPATTNNILFPCLDSRRSLPVEIAGGNDLREIPVSPECCFIATANIGSEYTGTMDIDRALQNRFFPLELSYLPPDEEINVLKKRCFIGRVNAGHIVAVANNIRDLYIKQEISCSISTRETLMAAELVADGWSVLRSLELSFLPLFEGSGSDGERGIVKKIISSR</sequence>
<dbReference type="PANTHER" id="PTHR42759:SF6">
    <property type="entry name" value="REGULATORY PROTEIN-RELATED"/>
    <property type="match status" value="1"/>
</dbReference>
<dbReference type="GO" id="GO:0005524">
    <property type="term" value="F:ATP binding"/>
    <property type="evidence" value="ECO:0007669"/>
    <property type="project" value="UniProtKB-KW"/>
</dbReference>
<accession>A0A8S5S9S2</accession>
<evidence type="ECO:0000256" key="2">
    <source>
        <dbReference type="ARBA" id="ARBA00022741"/>
    </source>
</evidence>
<dbReference type="InterPro" id="IPR011704">
    <property type="entry name" value="ATPase_dyneun-rel_AAA"/>
</dbReference>
<dbReference type="EMBL" id="BK032557">
    <property type="protein sequence ID" value="DAF47563.1"/>
    <property type="molecule type" value="Genomic_DNA"/>
</dbReference>
<evidence type="ECO:0000313" key="5">
    <source>
        <dbReference type="EMBL" id="DAF47563.1"/>
    </source>
</evidence>
<comment type="similarity">
    <text evidence="1">Belongs to the CbbQ/NirQ/NorQ/GpvN family.</text>
</comment>
<dbReference type="Pfam" id="PF08406">
    <property type="entry name" value="CbbQ_C"/>
    <property type="match status" value="1"/>
</dbReference>
<evidence type="ECO:0000256" key="3">
    <source>
        <dbReference type="ARBA" id="ARBA00022840"/>
    </source>
</evidence>
<keyword evidence="3" id="KW-0067">ATP-binding</keyword>
<dbReference type="PANTHER" id="PTHR42759">
    <property type="entry name" value="MOXR FAMILY PROTEIN"/>
    <property type="match status" value="1"/>
</dbReference>
<evidence type="ECO:0000256" key="1">
    <source>
        <dbReference type="ARBA" id="ARBA00009417"/>
    </source>
</evidence>
<protein>
    <submittedName>
        <fullName evidence="5">MoxR-like ATPase</fullName>
    </submittedName>
</protein>
<dbReference type="CDD" id="cd00009">
    <property type="entry name" value="AAA"/>
    <property type="match status" value="1"/>
</dbReference>
<evidence type="ECO:0000259" key="4">
    <source>
        <dbReference type="SMART" id="SM00382"/>
    </source>
</evidence>
<dbReference type="InterPro" id="IPR027417">
    <property type="entry name" value="P-loop_NTPase"/>
</dbReference>
<feature type="domain" description="AAA+ ATPase" evidence="4">
    <location>
        <begin position="161"/>
        <end position="316"/>
    </location>
</feature>
<dbReference type="SMART" id="SM00382">
    <property type="entry name" value="AAA"/>
    <property type="match status" value="1"/>
</dbReference>
<dbReference type="InterPro" id="IPR013615">
    <property type="entry name" value="CbbQ_C"/>
</dbReference>
<dbReference type="GO" id="GO:0016887">
    <property type="term" value="F:ATP hydrolysis activity"/>
    <property type="evidence" value="ECO:0007669"/>
    <property type="project" value="InterPro"/>
</dbReference>
<keyword evidence="2" id="KW-0547">Nucleotide-binding</keyword>
<dbReference type="Pfam" id="PF07728">
    <property type="entry name" value="AAA_5"/>
    <property type="match status" value="1"/>
</dbReference>